<reference evidence="1" key="1">
    <citation type="submission" date="2024-06" db="EMBL/GenBank/DDBJ databases">
        <title>Lacrimispora cavernae sp. nov., a novel anaerobe isolated from bat guano pile inside a cave.</title>
        <authorList>
            <person name="Miller S.L."/>
            <person name="Lu N."/>
            <person name="King J."/>
            <person name="Sankaranarayanan K."/>
            <person name="Lawson P.A."/>
        </authorList>
    </citation>
    <scope>NUCLEOTIDE SEQUENCE</scope>
    <source>
        <strain evidence="1">BS-2</strain>
    </source>
</reference>
<dbReference type="SUPFAM" id="SSF53649">
    <property type="entry name" value="Alkaline phosphatase-like"/>
    <property type="match status" value="1"/>
</dbReference>
<dbReference type="EMBL" id="CP157940">
    <property type="protein sequence ID" value="XBS52886.1"/>
    <property type="molecule type" value="Genomic_DNA"/>
</dbReference>
<dbReference type="InterPro" id="IPR017850">
    <property type="entry name" value="Alkaline_phosphatase_core_sf"/>
</dbReference>
<protein>
    <submittedName>
        <fullName evidence="1">Uncharacterized protein</fullName>
    </submittedName>
</protein>
<gene>
    <name evidence="1" type="ORF">ABFV83_13745</name>
</gene>
<name>A0AAU7PKG7_9FIRM</name>
<proteinExistence type="predicted"/>
<evidence type="ECO:0000313" key="1">
    <source>
        <dbReference type="EMBL" id="XBS52886.1"/>
    </source>
</evidence>
<dbReference type="RefSeq" id="WP_349944604.1">
    <property type="nucleotide sequence ID" value="NZ_CP157940.1"/>
</dbReference>
<accession>A0AAU7PKG7</accession>
<sequence length="96" mass="11041">MGENADERDTEKPLFLSTMFLASNPPLDIPMPWHGKYNREKIVLPDNMGVWYVGQSSLQLYNVTGVLGAHYTREAWKESWRTYLGLVSLRDSCYLA</sequence>
<organism evidence="1">
    <name type="scientific">Lacrimispora sp. BS-2</name>
    <dbReference type="NCBI Taxonomy" id="3151850"/>
    <lineage>
        <taxon>Bacteria</taxon>
        <taxon>Bacillati</taxon>
        <taxon>Bacillota</taxon>
        <taxon>Clostridia</taxon>
        <taxon>Lachnospirales</taxon>
        <taxon>Lachnospiraceae</taxon>
        <taxon>Lacrimispora</taxon>
    </lineage>
</organism>
<dbReference type="AlphaFoldDB" id="A0AAU7PKG7"/>